<dbReference type="EMBL" id="SJPV01000017">
    <property type="protein sequence ID" value="TWU31366.1"/>
    <property type="molecule type" value="Genomic_DNA"/>
</dbReference>
<dbReference type="AlphaFoldDB" id="A0A5C6D806"/>
<keyword evidence="4" id="KW-0482">Metalloprotease</keyword>
<evidence type="ECO:0008006" key="7">
    <source>
        <dbReference type="Google" id="ProtNLM"/>
    </source>
</evidence>
<sequence>MNSEDGRITSQVIEDVCARLRENKRIQQPLPGGGMLQMDRLLPFLCVYRRNPTRRDEGTSKLVMSEASYLCAPGNAVQRSGLRELIREIAKTAIDRLGSFLIMEIWSGEDRVETDEVTGELCLPRAMFQILARRPYRPQGTVATLEFALQRVRVHRRAAKVEIKMVAENHPNGMKELMSEAVETQIGCHVMGLEVRPVYRDPETGELYDRISRSFGRQVSHALKKSFFVFALTRTEMRPEHYHALGTSRLSMQILTIDRKLAELSREFKFLLLVTPINAERSWNSFVESGYHKPPSFEYRPLDQDPLLLKRRLMNIHAERVDNPTLAHVFRQTQLELDRQITMLADIDTDRFLPGSLQVFDRVAPKLRDLARDILSNLADLEPVGEVEMMDANQFAEFADKEIQYYRDQSPLFAANVTIRDDIFSGLLVAGGDLLIGRQTRIAKSRAEALLQHEVGTHLVTYFNGSAQPLRLLQVGLAGYDALQEGLAVFAEYLVGGLSAGRMRTLAARVIAADQLVQGLSFLEVFSQLVEAFGFEPRTAYTITLRVFRGGGLTKDALYLQGLVKILDYLGSGGDLEPLMVGKMAVQHVPIIRELLLCGVLRTPPLRPKYLDTPAARDRLAKINPDTTVLDLISKTRREL</sequence>
<dbReference type="InterPro" id="IPR012656">
    <property type="entry name" value="CHP02421_QEGLA"/>
</dbReference>
<evidence type="ECO:0000313" key="5">
    <source>
        <dbReference type="EMBL" id="TWU31366.1"/>
    </source>
</evidence>
<dbReference type="PANTHER" id="PTHR31817">
    <property type="match status" value="1"/>
</dbReference>
<name>A0A5C6D806_9BACT</name>
<dbReference type="OrthoDB" id="9785840at2"/>
<evidence type="ECO:0000313" key="6">
    <source>
        <dbReference type="Proteomes" id="UP000319143"/>
    </source>
</evidence>
<evidence type="ECO:0000256" key="4">
    <source>
        <dbReference type="ARBA" id="ARBA00023049"/>
    </source>
</evidence>
<dbReference type="Proteomes" id="UP000319143">
    <property type="component" value="Unassembled WGS sequence"/>
</dbReference>
<dbReference type="InterPro" id="IPR012548">
    <property type="entry name" value="MATCAP"/>
</dbReference>
<evidence type="ECO:0000256" key="3">
    <source>
        <dbReference type="ARBA" id="ARBA00022801"/>
    </source>
</evidence>
<organism evidence="5 6">
    <name type="scientific">Novipirellula artificiosorum</name>
    <dbReference type="NCBI Taxonomy" id="2528016"/>
    <lineage>
        <taxon>Bacteria</taxon>
        <taxon>Pseudomonadati</taxon>
        <taxon>Planctomycetota</taxon>
        <taxon>Planctomycetia</taxon>
        <taxon>Pirellulales</taxon>
        <taxon>Pirellulaceae</taxon>
        <taxon>Novipirellula</taxon>
    </lineage>
</organism>
<keyword evidence="6" id="KW-1185">Reference proteome</keyword>
<accession>A0A5C6D806</accession>
<comment type="cofactor">
    <cofactor evidence="1">
        <name>Zn(2+)</name>
        <dbReference type="ChEBI" id="CHEBI:29105"/>
    </cofactor>
</comment>
<evidence type="ECO:0000256" key="2">
    <source>
        <dbReference type="ARBA" id="ARBA00022670"/>
    </source>
</evidence>
<dbReference type="SMART" id="SM01154">
    <property type="entry name" value="DUF1704"/>
    <property type="match status" value="1"/>
</dbReference>
<dbReference type="Pfam" id="PF08014">
    <property type="entry name" value="MATCAP"/>
    <property type="match status" value="1"/>
</dbReference>
<dbReference type="GO" id="GO:0008237">
    <property type="term" value="F:metallopeptidase activity"/>
    <property type="evidence" value="ECO:0007669"/>
    <property type="project" value="UniProtKB-KW"/>
</dbReference>
<gene>
    <name evidence="5" type="ORF">Poly41_62350</name>
</gene>
<proteinExistence type="predicted"/>
<dbReference type="NCBIfam" id="TIGR02421">
    <property type="entry name" value="QEGLA"/>
    <property type="match status" value="1"/>
</dbReference>
<evidence type="ECO:0000256" key="1">
    <source>
        <dbReference type="ARBA" id="ARBA00001947"/>
    </source>
</evidence>
<keyword evidence="2" id="KW-0645">Protease</keyword>
<comment type="caution">
    <text evidence="5">The sequence shown here is derived from an EMBL/GenBank/DDBJ whole genome shotgun (WGS) entry which is preliminary data.</text>
</comment>
<protein>
    <recommendedName>
        <fullName evidence="7">Flavohemoglobin expression-modulating QEGLA motif protein</fullName>
    </recommendedName>
</protein>
<dbReference type="RefSeq" id="WP_146530954.1">
    <property type="nucleotide sequence ID" value="NZ_SJPV01000017.1"/>
</dbReference>
<dbReference type="GO" id="GO:0006508">
    <property type="term" value="P:proteolysis"/>
    <property type="evidence" value="ECO:0007669"/>
    <property type="project" value="UniProtKB-KW"/>
</dbReference>
<keyword evidence="3" id="KW-0378">Hydrolase</keyword>
<dbReference type="GO" id="GO:0080164">
    <property type="term" value="P:regulation of nitric oxide metabolic process"/>
    <property type="evidence" value="ECO:0007669"/>
    <property type="project" value="TreeGrafter"/>
</dbReference>
<reference evidence="5 6" key="1">
    <citation type="submission" date="2019-02" db="EMBL/GenBank/DDBJ databases">
        <title>Deep-cultivation of Planctomycetes and their phenomic and genomic characterization uncovers novel biology.</title>
        <authorList>
            <person name="Wiegand S."/>
            <person name="Jogler M."/>
            <person name="Boedeker C."/>
            <person name="Pinto D."/>
            <person name="Vollmers J."/>
            <person name="Rivas-Marin E."/>
            <person name="Kohn T."/>
            <person name="Peeters S.H."/>
            <person name="Heuer A."/>
            <person name="Rast P."/>
            <person name="Oberbeckmann S."/>
            <person name="Bunk B."/>
            <person name="Jeske O."/>
            <person name="Meyerdierks A."/>
            <person name="Storesund J.E."/>
            <person name="Kallscheuer N."/>
            <person name="Luecker S."/>
            <person name="Lage O.M."/>
            <person name="Pohl T."/>
            <person name="Merkel B.J."/>
            <person name="Hornburger P."/>
            <person name="Mueller R.-W."/>
            <person name="Bruemmer F."/>
            <person name="Labrenz M."/>
            <person name="Spormann A.M."/>
            <person name="Op Den Camp H."/>
            <person name="Overmann J."/>
            <person name="Amann R."/>
            <person name="Jetten M.S.M."/>
            <person name="Mascher T."/>
            <person name="Medema M.H."/>
            <person name="Devos D.P."/>
            <person name="Kaster A.-K."/>
            <person name="Ovreas L."/>
            <person name="Rohde M."/>
            <person name="Galperin M.Y."/>
            <person name="Jogler C."/>
        </authorList>
    </citation>
    <scope>NUCLEOTIDE SEQUENCE [LARGE SCALE GENOMIC DNA]</scope>
    <source>
        <strain evidence="5 6">Poly41</strain>
    </source>
</reference>
<dbReference type="PANTHER" id="PTHR31817:SF0">
    <property type="entry name" value="CHROMOSOME UNDETERMINED SCAFFOLD_67, WHOLE GENOME SHOTGUN SEQUENCE"/>
    <property type="match status" value="1"/>
</dbReference>